<keyword evidence="2" id="KW-1185">Reference proteome</keyword>
<protein>
    <submittedName>
        <fullName evidence="1">Uncharacterized protein</fullName>
    </submittedName>
</protein>
<evidence type="ECO:0000313" key="2">
    <source>
        <dbReference type="Proteomes" id="UP001498476"/>
    </source>
</evidence>
<reference evidence="1 2" key="1">
    <citation type="journal article" date="2025" name="Microbiol. Resour. Announc.">
        <title>Draft genome sequences for Neonectria magnoliae and Neonectria punicea, canker pathogens of Liriodendron tulipifera and Acer saccharum in West Virginia.</title>
        <authorList>
            <person name="Petronek H.M."/>
            <person name="Kasson M.T."/>
            <person name="Metheny A.M."/>
            <person name="Stauder C.M."/>
            <person name="Lovett B."/>
            <person name="Lynch S.C."/>
            <person name="Garnas J.R."/>
            <person name="Kasson L.R."/>
            <person name="Stajich J.E."/>
        </authorList>
    </citation>
    <scope>NUCLEOTIDE SEQUENCE [LARGE SCALE GENOMIC DNA]</scope>
    <source>
        <strain evidence="1 2">NRRL 64653</strain>
    </source>
</reference>
<organism evidence="1 2">
    <name type="scientific">Neonectria punicea</name>
    <dbReference type="NCBI Taxonomy" id="979145"/>
    <lineage>
        <taxon>Eukaryota</taxon>
        <taxon>Fungi</taxon>
        <taxon>Dikarya</taxon>
        <taxon>Ascomycota</taxon>
        <taxon>Pezizomycotina</taxon>
        <taxon>Sordariomycetes</taxon>
        <taxon>Hypocreomycetidae</taxon>
        <taxon>Hypocreales</taxon>
        <taxon>Nectriaceae</taxon>
        <taxon>Neonectria</taxon>
    </lineage>
</organism>
<dbReference type="Proteomes" id="UP001498476">
    <property type="component" value="Unassembled WGS sequence"/>
</dbReference>
<gene>
    <name evidence="1" type="ORF">QQX98_004550</name>
</gene>
<comment type="caution">
    <text evidence="1">The sequence shown here is derived from an EMBL/GenBank/DDBJ whole genome shotgun (WGS) entry which is preliminary data.</text>
</comment>
<dbReference type="EMBL" id="JAZAVJ010000057">
    <property type="protein sequence ID" value="KAK7417431.1"/>
    <property type="molecule type" value="Genomic_DNA"/>
</dbReference>
<name>A0ABR1H8R9_9HYPO</name>
<proteinExistence type="predicted"/>
<evidence type="ECO:0000313" key="1">
    <source>
        <dbReference type="EMBL" id="KAK7417431.1"/>
    </source>
</evidence>
<sequence length="304" mass="32991">MQYFRVLFRSWLVRNRHSSASSSLEESVLSTYTPCGDCPSGVGLAPVHVTAQYQELKVCHKTASVNTASSSATGAVGFACDDAPATFVSKGIPVAATDGFYTTTLVTDAEQIITISCSRTTHTSTMEPVLPTPAPNATNYRRASVPVVDIIKFFYTAPFNELGQHAIPNYAGSGLYPVSTCCPDAKGHYLQPVHVKECHNGNCRVYSAIWTFIPTHTTATFVAHGTTRTYTYSVADWHAEKPSSDPDPDTEAAANEHRAELVPKRAVAGRPVHGGQVMRRAGRFLNPSMEKLDKKAKRAINIQL</sequence>
<accession>A0ABR1H8R9</accession>